<organism evidence="2 3">
    <name type="scientific">Mariprofundus ferrooxydans PV-1</name>
    <dbReference type="NCBI Taxonomy" id="314345"/>
    <lineage>
        <taxon>Bacteria</taxon>
        <taxon>Pseudomonadati</taxon>
        <taxon>Pseudomonadota</taxon>
        <taxon>Candidatius Mariprofundia</taxon>
        <taxon>Mariprofundales</taxon>
        <taxon>Mariprofundaceae</taxon>
        <taxon>Mariprofundus</taxon>
    </lineage>
</organism>
<keyword evidence="3" id="KW-1185">Reference proteome</keyword>
<dbReference type="AlphaFoldDB" id="Q0EWG9"/>
<dbReference type="RefSeq" id="WP_009850205.1">
    <property type="nucleotide sequence ID" value="NZ_DS022294.1"/>
</dbReference>
<dbReference type="InParanoid" id="Q0EWG9"/>
<dbReference type="Pfam" id="PF07238">
    <property type="entry name" value="PilZ"/>
    <property type="match status" value="1"/>
</dbReference>
<reference evidence="2 3" key="1">
    <citation type="submission" date="2006-09" db="EMBL/GenBank/DDBJ databases">
        <authorList>
            <person name="Emerson D."/>
            <person name="Ferriera S."/>
            <person name="Johnson J."/>
            <person name="Kravitz S."/>
            <person name="Halpern A."/>
            <person name="Remington K."/>
            <person name="Beeson K."/>
            <person name="Tran B."/>
            <person name="Rogers Y.-H."/>
            <person name="Friedman R."/>
            <person name="Venter J.C."/>
        </authorList>
    </citation>
    <scope>NUCLEOTIDE SEQUENCE [LARGE SCALE GENOMIC DNA]</scope>
    <source>
        <strain evidence="2 3">PV-1</strain>
    </source>
</reference>
<feature type="domain" description="PilZ" evidence="1">
    <location>
        <begin position="21"/>
        <end position="91"/>
    </location>
</feature>
<evidence type="ECO:0000259" key="1">
    <source>
        <dbReference type="Pfam" id="PF07238"/>
    </source>
</evidence>
<dbReference type="Proteomes" id="UP000005297">
    <property type="component" value="Unassembled WGS sequence"/>
</dbReference>
<dbReference type="GO" id="GO:0035438">
    <property type="term" value="F:cyclic-di-GMP binding"/>
    <property type="evidence" value="ECO:0007669"/>
    <property type="project" value="InterPro"/>
</dbReference>
<protein>
    <recommendedName>
        <fullName evidence="1">PilZ domain-containing protein</fullName>
    </recommendedName>
</protein>
<accession>Q0EWG9</accession>
<gene>
    <name evidence="2" type="ORF">SPV1_13462</name>
</gene>
<dbReference type="HOGENOM" id="CLU_2167939_0_0_0"/>
<evidence type="ECO:0000313" key="3">
    <source>
        <dbReference type="Proteomes" id="UP000005297"/>
    </source>
</evidence>
<name>Q0EWG9_9PROT</name>
<dbReference type="InterPro" id="IPR009875">
    <property type="entry name" value="PilZ_domain"/>
</dbReference>
<proteinExistence type="predicted"/>
<evidence type="ECO:0000313" key="2">
    <source>
        <dbReference type="EMBL" id="EAU53610.1"/>
    </source>
</evidence>
<dbReference type="EMBL" id="AATS01000020">
    <property type="protein sequence ID" value="EAU53610.1"/>
    <property type="molecule type" value="Genomic_DNA"/>
</dbReference>
<comment type="caution">
    <text evidence="2">The sequence shown here is derived from an EMBL/GenBank/DDBJ whole genome shotgun (WGS) entry which is preliminary data.</text>
</comment>
<sequence>MENERRRLARVIISSEYPQGQFCLYINGQPVGLRALRDVSPFGLSLLLELQLTKDSEVTLHYSNDETELVVSGTVTWCVADDISGYFRAGVLLNEGAVSDNTAFFKAVTA</sequence>